<dbReference type="FunFam" id="3.40.640.10:FF:000014">
    <property type="entry name" value="Adenosylmethionine-8-amino-7-oxononanoate aminotransferase, probable"/>
    <property type="match status" value="1"/>
</dbReference>
<dbReference type="InterPro" id="IPR005814">
    <property type="entry name" value="Aminotrans_3"/>
</dbReference>
<gene>
    <name evidence="6" type="ORF">K1W69_23185</name>
</gene>
<dbReference type="Gene3D" id="3.90.1150.10">
    <property type="entry name" value="Aspartate Aminotransferase, domain 1"/>
    <property type="match status" value="1"/>
</dbReference>
<keyword evidence="4 5" id="KW-0663">Pyridoxal phosphate</keyword>
<evidence type="ECO:0000256" key="1">
    <source>
        <dbReference type="ARBA" id="ARBA00008954"/>
    </source>
</evidence>
<dbReference type="Proteomes" id="UP001196509">
    <property type="component" value="Unassembled WGS sequence"/>
</dbReference>
<dbReference type="CDD" id="cd00610">
    <property type="entry name" value="OAT_like"/>
    <property type="match status" value="1"/>
</dbReference>
<dbReference type="GO" id="GO:0030170">
    <property type="term" value="F:pyridoxal phosphate binding"/>
    <property type="evidence" value="ECO:0007669"/>
    <property type="project" value="InterPro"/>
</dbReference>
<comment type="similarity">
    <text evidence="1 5">Belongs to the class-III pyridoxal-phosphate-dependent aminotransferase family.</text>
</comment>
<reference evidence="6" key="1">
    <citation type="submission" date="2021-08" db="EMBL/GenBank/DDBJ databases">
        <title>Hoeflea bacterium WL0058 sp. nov., isolated from the sediment.</title>
        <authorList>
            <person name="Wang L."/>
            <person name="Zhang D."/>
        </authorList>
    </citation>
    <scope>NUCLEOTIDE SEQUENCE</scope>
    <source>
        <strain evidence="6">WL0058</strain>
    </source>
</reference>
<evidence type="ECO:0000256" key="5">
    <source>
        <dbReference type="RuleBase" id="RU003560"/>
    </source>
</evidence>
<dbReference type="SUPFAM" id="SSF53383">
    <property type="entry name" value="PLP-dependent transferases"/>
    <property type="match status" value="1"/>
</dbReference>
<evidence type="ECO:0000256" key="4">
    <source>
        <dbReference type="ARBA" id="ARBA00022898"/>
    </source>
</evidence>
<keyword evidence="7" id="KW-1185">Reference proteome</keyword>
<dbReference type="RefSeq" id="WP_220230836.1">
    <property type="nucleotide sequence ID" value="NZ_JAICBX010000005.1"/>
</dbReference>
<proteinExistence type="inferred from homology"/>
<dbReference type="Pfam" id="PF00202">
    <property type="entry name" value="Aminotran_3"/>
    <property type="match status" value="1"/>
</dbReference>
<evidence type="ECO:0000256" key="3">
    <source>
        <dbReference type="ARBA" id="ARBA00022679"/>
    </source>
</evidence>
<accession>A0AAE3D3X2</accession>
<dbReference type="InterPro" id="IPR015422">
    <property type="entry name" value="PyrdxlP-dep_Trfase_small"/>
</dbReference>
<comment type="caution">
    <text evidence="6">The sequence shown here is derived from an EMBL/GenBank/DDBJ whole genome shotgun (WGS) entry which is preliminary data.</text>
</comment>
<protein>
    <submittedName>
        <fullName evidence="6">Aminotransferase class III-fold pyridoxal phosphate-dependent enzyme</fullName>
    </submittedName>
</protein>
<dbReference type="InterPro" id="IPR015421">
    <property type="entry name" value="PyrdxlP-dep_Trfase_major"/>
</dbReference>
<dbReference type="PANTHER" id="PTHR42684:SF3">
    <property type="entry name" value="ADENOSYLMETHIONINE-8-AMINO-7-OXONONANOATE AMINOTRANSFERASE"/>
    <property type="match status" value="1"/>
</dbReference>
<keyword evidence="3" id="KW-0808">Transferase</keyword>
<name>A0AAE3D3X2_9HYPH</name>
<sequence length="463" mass="50587">MNSNPPLTNVQARDLDAILHPYTPLHTLPQTGATVIDHGKGVYVYDTQGNEYIEGMSGLWCAGLGFGNEEMVEAATQQMRSLPYYHLFGGMGIEPAIELAEKLKELAPVPISKVFFTSSGSEANDTQVKLAWYYNNARGKPEKKKIISRIKAYHGVTIMSASLTGLPYNHKGFDLPIDRVVHTECPHYYRFGQDGESEADFVTRLATSLRELIEREGPDTIAAMIAEPVMGAGGVIVPPKGYFEAIQPILDEYDIYLIDDEVINGFGRTGNWWGSETLGMTPKTISAAKQLTSAYAPLGAVMLPEDIYQAFVDHSRQIGTFGHGFTYGGHPLGCALGVKAIEIYQKLDILSHVRSLIPVFEARMKKIADHPIVGEARYCGLMGGVELVADKATKQPFDASVGIGPKAATLARQNGAIFRAIGDTLAVCPPMIITAEELNALFDRMEKALDDTEFLAKKDNLRG</sequence>
<dbReference type="AlphaFoldDB" id="A0AAE3D3X2"/>
<dbReference type="GO" id="GO:0009448">
    <property type="term" value="P:gamma-aminobutyric acid metabolic process"/>
    <property type="evidence" value="ECO:0007669"/>
    <property type="project" value="TreeGrafter"/>
</dbReference>
<dbReference type="NCBIfam" id="NF004767">
    <property type="entry name" value="PRK06105.1"/>
    <property type="match status" value="1"/>
</dbReference>
<evidence type="ECO:0000256" key="2">
    <source>
        <dbReference type="ARBA" id="ARBA00022576"/>
    </source>
</evidence>
<dbReference type="InterPro" id="IPR015424">
    <property type="entry name" value="PyrdxlP-dep_Trfase"/>
</dbReference>
<dbReference type="PANTHER" id="PTHR42684">
    <property type="entry name" value="ADENOSYLMETHIONINE-8-AMINO-7-OXONONANOATE AMINOTRANSFERASE"/>
    <property type="match status" value="1"/>
</dbReference>
<evidence type="ECO:0000313" key="7">
    <source>
        <dbReference type="Proteomes" id="UP001196509"/>
    </source>
</evidence>
<dbReference type="GO" id="GO:0004015">
    <property type="term" value="F:adenosylmethionine-8-amino-7-oxononanoate transaminase activity"/>
    <property type="evidence" value="ECO:0007669"/>
    <property type="project" value="TreeGrafter"/>
</dbReference>
<dbReference type="Gene3D" id="3.40.640.10">
    <property type="entry name" value="Type I PLP-dependent aspartate aminotransferase-like (Major domain)"/>
    <property type="match status" value="1"/>
</dbReference>
<evidence type="ECO:0000313" key="6">
    <source>
        <dbReference type="EMBL" id="MBW8640118.1"/>
    </source>
</evidence>
<organism evidence="6 7">
    <name type="scientific">Flavimaribacter sediminis</name>
    <dbReference type="NCBI Taxonomy" id="2865987"/>
    <lineage>
        <taxon>Bacteria</taxon>
        <taxon>Pseudomonadati</taxon>
        <taxon>Pseudomonadota</taxon>
        <taxon>Alphaproteobacteria</taxon>
        <taxon>Hyphomicrobiales</taxon>
        <taxon>Rhizobiaceae</taxon>
        <taxon>Flavimaribacter</taxon>
    </lineage>
</organism>
<keyword evidence="2 6" id="KW-0032">Aminotransferase</keyword>
<dbReference type="EMBL" id="JAICBX010000005">
    <property type="protein sequence ID" value="MBW8640118.1"/>
    <property type="molecule type" value="Genomic_DNA"/>
</dbReference>
<dbReference type="GO" id="GO:0009102">
    <property type="term" value="P:biotin biosynthetic process"/>
    <property type="evidence" value="ECO:0007669"/>
    <property type="project" value="TreeGrafter"/>
</dbReference>